<organism evidence="1 2">
    <name type="scientific">Barnesiella viscericola DSM 18177</name>
    <dbReference type="NCBI Taxonomy" id="880074"/>
    <lineage>
        <taxon>Bacteria</taxon>
        <taxon>Pseudomonadati</taxon>
        <taxon>Bacteroidota</taxon>
        <taxon>Bacteroidia</taxon>
        <taxon>Bacteroidales</taxon>
        <taxon>Barnesiellaceae</taxon>
        <taxon>Barnesiella</taxon>
    </lineage>
</organism>
<dbReference type="KEGG" id="bvs:BARVI_02465"/>
<evidence type="ECO:0000313" key="1">
    <source>
        <dbReference type="EMBL" id="AHF13601.1"/>
    </source>
</evidence>
<dbReference type="Proteomes" id="UP000018901">
    <property type="component" value="Chromosome"/>
</dbReference>
<keyword evidence="2" id="KW-1185">Reference proteome</keyword>
<name>W0EX08_9BACT</name>
<evidence type="ECO:0000313" key="2">
    <source>
        <dbReference type="Proteomes" id="UP000018901"/>
    </source>
</evidence>
<protein>
    <submittedName>
        <fullName evidence="1">Uncharacterized protein</fullName>
    </submittedName>
</protein>
<dbReference type="AlphaFoldDB" id="W0EX08"/>
<gene>
    <name evidence="1" type="ORF">BARVI_02465</name>
</gene>
<dbReference type="EMBL" id="CP007034">
    <property type="protein sequence ID" value="AHF13601.1"/>
    <property type="molecule type" value="Genomic_DNA"/>
</dbReference>
<reference evidence="1 2" key="1">
    <citation type="submission" date="2013-12" db="EMBL/GenBank/DDBJ databases">
        <authorList>
            <consortium name="DOE Joint Genome Institute"/>
            <person name="Eisen J."/>
            <person name="Huntemann M."/>
            <person name="Han J."/>
            <person name="Chen A."/>
            <person name="Kyrpides N."/>
            <person name="Mavromatis K."/>
            <person name="Markowitz V."/>
            <person name="Palaniappan K."/>
            <person name="Ivanova N."/>
            <person name="Schaumberg A."/>
            <person name="Pati A."/>
            <person name="Liolios K."/>
            <person name="Nordberg H.P."/>
            <person name="Cantor M.N."/>
            <person name="Hua S.X."/>
            <person name="Woyke T."/>
        </authorList>
    </citation>
    <scope>NUCLEOTIDE SEQUENCE [LARGE SCALE GENOMIC DNA]</scope>
    <source>
        <strain evidence="2">DSM 18177</strain>
    </source>
</reference>
<accession>W0EX08</accession>
<dbReference type="HOGENOM" id="CLU_3388218_0_0_10"/>
<sequence length="32" mass="3721">MEIQLLFLVMLHCLIGEILLFHPRLNMAGKLI</sequence>
<proteinExistence type="predicted"/>